<accession>A0A0G4HRG5</accession>
<dbReference type="AlphaFoldDB" id="A0A0G4HRG5"/>
<proteinExistence type="predicted"/>
<evidence type="ECO:0000313" key="1">
    <source>
        <dbReference type="EMBL" id="CEM46905.1"/>
    </source>
</evidence>
<dbReference type="VEuPathDB" id="CryptoDB:Cvel_1280"/>
<dbReference type="PhylomeDB" id="A0A0G4HRG5"/>
<organism evidence="1">
    <name type="scientific">Chromera velia CCMP2878</name>
    <dbReference type="NCBI Taxonomy" id="1169474"/>
    <lineage>
        <taxon>Eukaryota</taxon>
        <taxon>Sar</taxon>
        <taxon>Alveolata</taxon>
        <taxon>Colpodellida</taxon>
        <taxon>Chromeraceae</taxon>
        <taxon>Chromera</taxon>
    </lineage>
</organism>
<reference evidence="1" key="1">
    <citation type="submission" date="2014-11" db="EMBL/GenBank/DDBJ databases">
        <authorList>
            <person name="Otto D Thomas"/>
            <person name="Naeem Raeece"/>
        </authorList>
    </citation>
    <scope>NUCLEOTIDE SEQUENCE</scope>
</reference>
<dbReference type="EMBL" id="CDMZ01003588">
    <property type="protein sequence ID" value="CEM46905.1"/>
    <property type="molecule type" value="Genomic_DNA"/>
</dbReference>
<sequence>MAGKGTSAKIAVVRVSVSTDASEHIARSVGEQEFVNTGVIATCARSAKAVQSVSMGVGVSIARSAGVKGSVRMAEDASSVWSVEEARSARMAGRDIIAEIAMVRDFVSTDGTVLIVRTVGGVEYVTMGATGRCANNVEEGNL</sequence>
<protein>
    <submittedName>
        <fullName evidence="1">Uncharacterized protein</fullName>
    </submittedName>
</protein>
<name>A0A0G4HRG5_9ALVE</name>
<gene>
    <name evidence="1" type="ORF">Cvel_1280</name>
</gene>